<evidence type="ECO:0000313" key="3">
    <source>
        <dbReference type="Proteomes" id="UP000031575"/>
    </source>
</evidence>
<dbReference type="GO" id="GO:0004601">
    <property type="term" value="F:peroxidase activity"/>
    <property type="evidence" value="ECO:0007669"/>
    <property type="project" value="InterPro"/>
</dbReference>
<dbReference type="EMBL" id="AWTV01000006">
    <property type="protein sequence ID" value="KIH92080.1"/>
    <property type="molecule type" value="Genomic_DNA"/>
</dbReference>
<evidence type="ECO:0000256" key="1">
    <source>
        <dbReference type="SAM" id="SignalP"/>
    </source>
</evidence>
<name>A0A0C2IZC8_9PEZI</name>
<dbReference type="RefSeq" id="XP_040620090.1">
    <property type="nucleotide sequence ID" value="XM_040761630.1"/>
</dbReference>
<gene>
    <name evidence="2" type="ORF">SPBR_03328</name>
</gene>
<dbReference type="VEuPathDB" id="FungiDB:SPBR_03328"/>
<dbReference type="PROSITE" id="PS51257">
    <property type="entry name" value="PROKAR_LIPOPROTEIN"/>
    <property type="match status" value="1"/>
</dbReference>
<dbReference type="OrthoDB" id="10291806at2759"/>
<reference evidence="2 3" key="1">
    <citation type="journal article" date="2014" name="BMC Genomics">
        <title>Comparative genomics of the major fungal agents of human and animal Sporotrichosis: Sporothrix schenckii and Sporothrix brasiliensis.</title>
        <authorList>
            <person name="Teixeira M.M."/>
            <person name="de Almeida L.G."/>
            <person name="Kubitschek-Barreira P."/>
            <person name="Alves F.L."/>
            <person name="Kioshima E.S."/>
            <person name="Abadio A.K."/>
            <person name="Fernandes L."/>
            <person name="Derengowski L.S."/>
            <person name="Ferreira K.S."/>
            <person name="Souza R.C."/>
            <person name="Ruiz J.C."/>
            <person name="de Andrade N.C."/>
            <person name="Paes H.C."/>
            <person name="Nicola A.M."/>
            <person name="Albuquerque P."/>
            <person name="Gerber A.L."/>
            <person name="Martins V.P."/>
            <person name="Peconick L.D."/>
            <person name="Neto A.V."/>
            <person name="Chaucanez C.B."/>
            <person name="Silva P.A."/>
            <person name="Cunha O.L."/>
            <person name="de Oliveira F.F."/>
            <person name="dos Santos T.C."/>
            <person name="Barros A.L."/>
            <person name="Soares M.A."/>
            <person name="de Oliveira L.M."/>
            <person name="Marini M.M."/>
            <person name="Villalobos-Duno H."/>
            <person name="Cunha M.M."/>
            <person name="de Hoog S."/>
            <person name="da Silveira J.F."/>
            <person name="Henrissat B."/>
            <person name="Nino-Vega G.A."/>
            <person name="Cisalpino P.S."/>
            <person name="Mora-Montes H.M."/>
            <person name="Almeida S.R."/>
            <person name="Stajich J.E."/>
            <person name="Lopes-Bezerra L.M."/>
            <person name="Vasconcelos A.T."/>
            <person name="Felipe M.S."/>
        </authorList>
    </citation>
    <scope>NUCLEOTIDE SEQUENCE [LARGE SCALE GENOMIC DNA]</scope>
    <source>
        <strain evidence="2 3">5110</strain>
    </source>
</reference>
<protein>
    <submittedName>
        <fullName evidence="2">Uncharacterized protein</fullName>
    </submittedName>
</protein>
<feature type="chain" id="PRO_5002150926" evidence="1">
    <location>
        <begin position="20"/>
        <end position="146"/>
    </location>
</feature>
<dbReference type="PROSITE" id="PS00436">
    <property type="entry name" value="PEROXIDASE_2"/>
    <property type="match status" value="1"/>
</dbReference>
<accession>A0A0C2IZC8</accession>
<dbReference type="AlphaFoldDB" id="A0A0C2IZC8"/>
<dbReference type="Gene3D" id="1.10.520.10">
    <property type="match status" value="1"/>
</dbReference>
<dbReference type="InterPro" id="IPR019794">
    <property type="entry name" value="Peroxidases_AS"/>
</dbReference>
<feature type="signal peptide" evidence="1">
    <location>
        <begin position="1"/>
        <end position="19"/>
    </location>
</feature>
<dbReference type="HOGENOM" id="CLU_1778662_0_0_1"/>
<keyword evidence="3" id="KW-1185">Reference proteome</keyword>
<keyword evidence="1" id="KW-0732">Signal</keyword>
<dbReference type="Proteomes" id="UP000031575">
    <property type="component" value="Unassembled WGS sequence"/>
</dbReference>
<evidence type="ECO:0000313" key="2">
    <source>
        <dbReference type="EMBL" id="KIH92080.1"/>
    </source>
</evidence>
<comment type="caution">
    <text evidence="2">The sequence shown here is derived from an EMBL/GenBank/DDBJ whole genome shotgun (WGS) entry which is preliminary data.</text>
</comment>
<sequence length="146" mass="15188">MRQRILLGILLALSCRVDAHPGFSAVLHDLHGYVARQNASTDGPSTTLLADLATHGAKTPAGEAIRSILQGESTAVVDPTVVYTRPDAVNKAGNGGLNSPACGTDTCCIWSYIVPAMVVAFSENNGTRCSALARSAIRIGFHDAAV</sequence>
<proteinExistence type="predicted"/>
<dbReference type="GeneID" id="63676551"/>
<organism evidence="2 3">
    <name type="scientific">Sporothrix brasiliensis 5110</name>
    <dbReference type="NCBI Taxonomy" id="1398154"/>
    <lineage>
        <taxon>Eukaryota</taxon>
        <taxon>Fungi</taxon>
        <taxon>Dikarya</taxon>
        <taxon>Ascomycota</taxon>
        <taxon>Pezizomycotina</taxon>
        <taxon>Sordariomycetes</taxon>
        <taxon>Sordariomycetidae</taxon>
        <taxon>Ophiostomatales</taxon>
        <taxon>Ophiostomataceae</taxon>
        <taxon>Sporothrix</taxon>
    </lineage>
</organism>